<accession>A0ABX0SG20</accession>
<gene>
    <name evidence="1" type="ORF">FB473_000918</name>
</gene>
<keyword evidence="2" id="KW-1185">Reference proteome</keyword>
<evidence type="ECO:0008006" key="3">
    <source>
        <dbReference type="Google" id="ProtNLM"/>
    </source>
</evidence>
<comment type="caution">
    <text evidence="1">The sequence shown here is derived from an EMBL/GenBank/DDBJ whole genome shotgun (WGS) entry which is preliminary data.</text>
</comment>
<evidence type="ECO:0000313" key="1">
    <source>
        <dbReference type="EMBL" id="NIH56273.1"/>
    </source>
</evidence>
<sequence>MSNLVDPARIEEIVGCKRHPTKHIARAISAEQTVYILHPDTCAARLMRRPLTECRYSRSLDVAGILPDRWAAWLDQPVFCEWLDAEGRLVPRGPATEQEGD</sequence>
<protein>
    <recommendedName>
        <fullName evidence="3">DUF4224 domain-containing protein</fullName>
    </recommendedName>
</protein>
<name>A0ABX0SG20_9ACTN</name>
<evidence type="ECO:0000313" key="2">
    <source>
        <dbReference type="Proteomes" id="UP000749311"/>
    </source>
</evidence>
<reference evidence="1 2" key="1">
    <citation type="submission" date="2020-02" db="EMBL/GenBank/DDBJ databases">
        <title>Sequencing the genomes of 1000 actinobacteria strains.</title>
        <authorList>
            <person name="Klenk H.-P."/>
        </authorList>
    </citation>
    <scope>NUCLEOTIDE SEQUENCE [LARGE SCALE GENOMIC DNA]</scope>
    <source>
        <strain evidence="1 2">DSM 19609</strain>
    </source>
</reference>
<dbReference type="Proteomes" id="UP000749311">
    <property type="component" value="Unassembled WGS sequence"/>
</dbReference>
<proteinExistence type="predicted"/>
<organism evidence="1 2">
    <name type="scientific">Brooklawnia cerclae</name>
    <dbReference type="NCBI Taxonomy" id="349934"/>
    <lineage>
        <taxon>Bacteria</taxon>
        <taxon>Bacillati</taxon>
        <taxon>Actinomycetota</taxon>
        <taxon>Actinomycetes</taxon>
        <taxon>Propionibacteriales</taxon>
        <taxon>Propionibacteriaceae</taxon>
        <taxon>Brooklawnia</taxon>
    </lineage>
</organism>
<dbReference type="EMBL" id="JAAMOZ010000001">
    <property type="protein sequence ID" value="NIH56273.1"/>
    <property type="molecule type" value="Genomic_DNA"/>
</dbReference>
<dbReference type="RefSeq" id="WP_167165259.1">
    <property type="nucleotide sequence ID" value="NZ_BAAAOO010000002.1"/>
</dbReference>